<evidence type="ECO:0000313" key="3">
    <source>
        <dbReference type="EMBL" id="GAH93636.1"/>
    </source>
</evidence>
<evidence type="ECO:0000259" key="2">
    <source>
        <dbReference type="Pfam" id="PF00346"/>
    </source>
</evidence>
<dbReference type="InterPro" id="IPR052197">
    <property type="entry name" value="ComplexI_49kDa-like"/>
</dbReference>
<dbReference type="PANTHER" id="PTHR43485">
    <property type="entry name" value="HYDROGENASE-4 COMPONENT G"/>
    <property type="match status" value="1"/>
</dbReference>
<dbReference type="PANTHER" id="PTHR43485:SF1">
    <property type="entry name" value="FORMATE HYDROGENLYASE SUBUNIT 5-RELATED"/>
    <property type="match status" value="1"/>
</dbReference>
<dbReference type="SUPFAM" id="SSF56762">
    <property type="entry name" value="HydB/Nqo4-like"/>
    <property type="match status" value="1"/>
</dbReference>
<protein>
    <recommendedName>
        <fullName evidence="2">NADH-quinone oxidoreductase subunit D domain-containing protein</fullName>
    </recommendedName>
</protein>
<feature type="domain" description="NADH-quinone oxidoreductase subunit D" evidence="2">
    <location>
        <begin position="2"/>
        <end position="209"/>
    </location>
</feature>
<proteinExistence type="predicted"/>
<accession>X1JG04</accession>
<sequence length="245" mass="27299">PQIRKTLDYYQTIFDQLKTVFLDDRTIRMRTKNAGILKTEDALKLLACGPTGRASGVTKDVRQDQAYGAYADMDINAITPDVLTGTVVGDIYDRIVVRLLEVKQSIEIIERCLDEMPPGAILAEPKMAKVLNTLKKAEGEGVGRAEAPRGEVIHYVRLEAGRETLATWKIRAPTYVNLMSIPTMLKGAQLADVPIVFASIDPCMSCTNRAIVVDLKTKRKSLLTNEELHQLCVEKTRRLSNELAR</sequence>
<dbReference type="AlphaFoldDB" id="X1JG04"/>
<dbReference type="InterPro" id="IPR001135">
    <property type="entry name" value="NADH_Q_OxRdtase_suD"/>
</dbReference>
<comment type="caution">
    <text evidence="3">The sequence shown here is derived from an EMBL/GenBank/DDBJ whole genome shotgun (WGS) entry which is preliminary data.</text>
</comment>
<feature type="non-terminal residue" evidence="3">
    <location>
        <position position="1"/>
    </location>
</feature>
<dbReference type="Pfam" id="PF00346">
    <property type="entry name" value="Complex1_49kDa"/>
    <property type="match status" value="1"/>
</dbReference>
<dbReference type="EMBL" id="BARV01001231">
    <property type="protein sequence ID" value="GAH93636.1"/>
    <property type="molecule type" value="Genomic_DNA"/>
</dbReference>
<dbReference type="InterPro" id="IPR029014">
    <property type="entry name" value="NiFe-Hase_large"/>
</dbReference>
<dbReference type="GO" id="GO:0016651">
    <property type="term" value="F:oxidoreductase activity, acting on NAD(P)H"/>
    <property type="evidence" value="ECO:0007669"/>
    <property type="project" value="InterPro"/>
</dbReference>
<evidence type="ECO:0000256" key="1">
    <source>
        <dbReference type="ARBA" id="ARBA00023002"/>
    </source>
</evidence>
<organism evidence="3">
    <name type="scientific">marine sediment metagenome</name>
    <dbReference type="NCBI Taxonomy" id="412755"/>
    <lineage>
        <taxon>unclassified sequences</taxon>
        <taxon>metagenomes</taxon>
        <taxon>ecological metagenomes</taxon>
    </lineage>
</organism>
<dbReference type="Gene3D" id="1.10.645.10">
    <property type="entry name" value="Cytochrome-c3 Hydrogenase, chain B"/>
    <property type="match status" value="1"/>
</dbReference>
<reference evidence="3" key="1">
    <citation type="journal article" date="2014" name="Front. Microbiol.">
        <title>High frequency of phylogenetically diverse reductive dehalogenase-homologous genes in deep subseafloor sedimentary metagenomes.</title>
        <authorList>
            <person name="Kawai M."/>
            <person name="Futagami T."/>
            <person name="Toyoda A."/>
            <person name="Takaki Y."/>
            <person name="Nishi S."/>
            <person name="Hori S."/>
            <person name="Arai W."/>
            <person name="Tsubouchi T."/>
            <person name="Morono Y."/>
            <person name="Uchiyama I."/>
            <person name="Ito T."/>
            <person name="Fujiyama A."/>
            <person name="Inagaki F."/>
            <person name="Takami H."/>
        </authorList>
    </citation>
    <scope>NUCLEOTIDE SEQUENCE</scope>
    <source>
        <strain evidence="3">Expedition CK06-06</strain>
    </source>
</reference>
<dbReference type="GO" id="GO:0051287">
    <property type="term" value="F:NAD binding"/>
    <property type="evidence" value="ECO:0007669"/>
    <property type="project" value="InterPro"/>
</dbReference>
<keyword evidence="1" id="KW-0560">Oxidoreductase</keyword>
<gene>
    <name evidence="3" type="ORF">S06H3_03700</name>
</gene>
<dbReference type="GO" id="GO:0048038">
    <property type="term" value="F:quinone binding"/>
    <property type="evidence" value="ECO:0007669"/>
    <property type="project" value="InterPro"/>
</dbReference>
<name>X1JG04_9ZZZZ</name>